<evidence type="ECO:0000313" key="1">
    <source>
        <dbReference type="EMBL" id="MYD91786.1"/>
    </source>
</evidence>
<dbReference type="InterPro" id="IPR009296">
    <property type="entry name" value="DUF951"/>
</dbReference>
<proteinExistence type="predicted"/>
<dbReference type="EMBL" id="VXPY01000114">
    <property type="protein sequence ID" value="MYD91786.1"/>
    <property type="molecule type" value="Genomic_DNA"/>
</dbReference>
<gene>
    <name evidence="1" type="ORF">F4Y08_15880</name>
</gene>
<name>A0A6B1DXM6_9CHLR</name>
<reference evidence="1" key="1">
    <citation type="submission" date="2019-09" db="EMBL/GenBank/DDBJ databases">
        <title>Characterisation of the sponge microbiome using genome-centric metagenomics.</title>
        <authorList>
            <person name="Engelberts J.P."/>
            <person name="Robbins S.J."/>
            <person name="De Goeij J.M."/>
            <person name="Aranda M."/>
            <person name="Bell S.C."/>
            <person name="Webster N.S."/>
        </authorList>
    </citation>
    <scope>NUCLEOTIDE SEQUENCE</scope>
    <source>
        <strain evidence="1">SB0662_bin_9</strain>
    </source>
</reference>
<dbReference type="AlphaFoldDB" id="A0A6B1DXM6"/>
<dbReference type="Pfam" id="PF06107">
    <property type="entry name" value="DUF951"/>
    <property type="match status" value="1"/>
</dbReference>
<sequence>MKIHDRILVGDVVQMRKPHACGGDVWTVYRVGADIGMDCRTCGRRTMLTRRRFTHRMRRMLERGPEPPAEGQGV</sequence>
<protein>
    <submittedName>
        <fullName evidence="1">DUF951 domain-containing protein</fullName>
    </submittedName>
</protein>
<dbReference type="PANTHER" id="PTHR38455">
    <property type="entry name" value="HYPOTHETICAL CYTOSOLIC PROTEIN"/>
    <property type="match status" value="1"/>
</dbReference>
<accession>A0A6B1DXM6</accession>
<comment type="caution">
    <text evidence="1">The sequence shown here is derived from an EMBL/GenBank/DDBJ whole genome shotgun (WGS) entry which is preliminary data.</text>
</comment>
<dbReference type="PANTHER" id="PTHR38455:SF1">
    <property type="entry name" value="DUF951 DOMAIN-CONTAINING PROTEIN"/>
    <property type="match status" value="1"/>
</dbReference>
<organism evidence="1">
    <name type="scientific">Caldilineaceae bacterium SB0662_bin_9</name>
    <dbReference type="NCBI Taxonomy" id="2605258"/>
    <lineage>
        <taxon>Bacteria</taxon>
        <taxon>Bacillati</taxon>
        <taxon>Chloroflexota</taxon>
        <taxon>Caldilineae</taxon>
        <taxon>Caldilineales</taxon>
        <taxon>Caldilineaceae</taxon>
    </lineage>
</organism>